<dbReference type="PANTHER" id="PTHR22916">
    <property type="entry name" value="GLYCOSYLTRANSFERASE"/>
    <property type="match status" value="1"/>
</dbReference>
<comment type="caution">
    <text evidence="4">The sequence shown here is derived from an EMBL/GenBank/DDBJ whole genome shotgun (WGS) entry which is preliminary data.</text>
</comment>
<dbReference type="InterPro" id="IPR029044">
    <property type="entry name" value="Nucleotide-diphossugar_trans"/>
</dbReference>
<dbReference type="PANTHER" id="PTHR22916:SF51">
    <property type="entry name" value="GLYCOSYLTRANSFERASE EPSH-RELATED"/>
    <property type="match status" value="1"/>
</dbReference>
<reference evidence="4" key="1">
    <citation type="submission" date="2019-07" db="EMBL/GenBank/DDBJ databases">
        <authorList>
            <person name="Wongkuna S."/>
            <person name="Scaria J."/>
        </authorList>
    </citation>
    <scope>NUCLEOTIDE SEQUENCE [LARGE SCALE GENOMIC DNA]</scope>
    <source>
        <strain evidence="4">SW178</strain>
    </source>
</reference>
<sequence>MKKAGGNMPFYSVIIPAYNCEKYLSDAVESVRRQPIKDIEIIIVDDGSTDSTGQICDRLAGASGAVSDEKHRETGQEPAVFVIHQDNRGASAARNAGIRRASGEYVLFLDADDVYAEDALDEKLSEECRRGRYDMIICSSLTSNVDRDRYGIDIKMHDGVFAGGQACPISGHFASCLYSRQMLLAHHILFDEDIHLNEDEAFKMKAMYAAVRIRTRSKPLYIYNTTPGSVRYTDRHIYDFVEAWIRTYQWLEEYGSMGRLDQAKAFVRQKIVSRQLLYAKLYVQQGHNLRELNRELERIGALETLRNLPVEYMIPSQREELVIFQNSLKKFVRYAKWEGRKICMGRLLLKMKWVRRVRDQRKFPIEKYC</sequence>
<dbReference type="InterPro" id="IPR001173">
    <property type="entry name" value="Glyco_trans_2-like"/>
</dbReference>
<gene>
    <name evidence="4" type="ORF">FNY66_09465</name>
</gene>
<dbReference type="Gene3D" id="3.90.550.10">
    <property type="entry name" value="Spore Coat Polysaccharide Biosynthesis Protein SpsA, Chain A"/>
    <property type="match status" value="1"/>
</dbReference>
<dbReference type="RefSeq" id="WP_150310954.1">
    <property type="nucleotide sequence ID" value="NZ_VMSO01000011.1"/>
</dbReference>
<evidence type="ECO:0000313" key="5">
    <source>
        <dbReference type="Proteomes" id="UP000322025"/>
    </source>
</evidence>
<feature type="domain" description="Glycosyltransferase 2-like" evidence="3">
    <location>
        <begin position="12"/>
        <end position="155"/>
    </location>
</feature>
<keyword evidence="1" id="KW-0328">Glycosyltransferase</keyword>
<organism evidence="4 5">
    <name type="scientific">Mediterraneibacter catenae</name>
    <dbReference type="NCBI Taxonomy" id="2594882"/>
    <lineage>
        <taxon>Bacteria</taxon>
        <taxon>Bacillati</taxon>
        <taxon>Bacillota</taxon>
        <taxon>Clostridia</taxon>
        <taxon>Lachnospirales</taxon>
        <taxon>Lachnospiraceae</taxon>
        <taxon>Mediterraneibacter</taxon>
    </lineage>
</organism>
<dbReference type="Pfam" id="PF00535">
    <property type="entry name" value="Glycos_transf_2"/>
    <property type="match status" value="1"/>
</dbReference>
<accession>A0A5M9HWK9</accession>
<protein>
    <submittedName>
        <fullName evidence="4">Glycosyltransferase family 2 protein</fullName>
    </submittedName>
</protein>
<dbReference type="Proteomes" id="UP000322025">
    <property type="component" value="Unassembled WGS sequence"/>
</dbReference>
<dbReference type="CDD" id="cd00761">
    <property type="entry name" value="Glyco_tranf_GTA_type"/>
    <property type="match status" value="1"/>
</dbReference>
<keyword evidence="5" id="KW-1185">Reference proteome</keyword>
<evidence type="ECO:0000256" key="1">
    <source>
        <dbReference type="ARBA" id="ARBA00022676"/>
    </source>
</evidence>
<evidence type="ECO:0000256" key="2">
    <source>
        <dbReference type="ARBA" id="ARBA00022679"/>
    </source>
</evidence>
<dbReference type="SUPFAM" id="SSF53448">
    <property type="entry name" value="Nucleotide-diphospho-sugar transferases"/>
    <property type="match status" value="1"/>
</dbReference>
<name>A0A5M9HWK9_9FIRM</name>
<dbReference type="GO" id="GO:0016757">
    <property type="term" value="F:glycosyltransferase activity"/>
    <property type="evidence" value="ECO:0007669"/>
    <property type="project" value="UniProtKB-KW"/>
</dbReference>
<evidence type="ECO:0000313" key="4">
    <source>
        <dbReference type="EMBL" id="KAA8501128.1"/>
    </source>
</evidence>
<keyword evidence="2 4" id="KW-0808">Transferase</keyword>
<dbReference type="OrthoDB" id="1640114at2"/>
<dbReference type="EMBL" id="VMSO01000011">
    <property type="protein sequence ID" value="KAA8501128.1"/>
    <property type="molecule type" value="Genomic_DNA"/>
</dbReference>
<dbReference type="AlphaFoldDB" id="A0A5M9HWK9"/>
<proteinExistence type="predicted"/>
<evidence type="ECO:0000259" key="3">
    <source>
        <dbReference type="Pfam" id="PF00535"/>
    </source>
</evidence>